<reference evidence="2" key="1">
    <citation type="submission" date="2020-02" db="EMBL/GenBank/DDBJ databases">
        <authorList>
            <person name="Meier V. D."/>
        </authorList>
    </citation>
    <scope>NUCLEOTIDE SEQUENCE</scope>
    <source>
        <strain evidence="2">AVDCRST_MAG29</strain>
    </source>
</reference>
<gene>
    <name evidence="2" type="ORF">AVDCRST_MAG29-849</name>
</gene>
<dbReference type="AlphaFoldDB" id="A0A6J4L9S6"/>
<evidence type="ECO:0000313" key="2">
    <source>
        <dbReference type="EMBL" id="CAA9327708.1"/>
    </source>
</evidence>
<feature type="non-terminal residue" evidence="2">
    <location>
        <position position="1"/>
    </location>
</feature>
<feature type="region of interest" description="Disordered" evidence="1">
    <location>
        <begin position="1"/>
        <end position="51"/>
    </location>
</feature>
<feature type="non-terminal residue" evidence="2">
    <location>
        <position position="307"/>
    </location>
</feature>
<feature type="compositionally biased region" description="Basic residues" evidence="1">
    <location>
        <begin position="271"/>
        <end position="280"/>
    </location>
</feature>
<feature type="compositionally biased region" description="Low complexity" evidence="1">
    <location>
        <begin position="258"/>
        <end position="270"/>
    </location>
</feature>
<feature type="region of interest" description="Disordered" evidence="1">
    <location>
        <begin position="85"/>
        <end position="155"/>
    </location>
</feature>
<protein>
    <submittedName>
        <fullName evidence="2">Permease of the drug/metabolite transporter (DMT) superfamily</fullName>
    </submittedName>
</protein>
<feature type="compositionally biased region" description="Gly residues" evidence="1">
    <location>
        <begin position="212"/>
        <end position="227"/>
    </location>
</feature>
<feature type="region of interest" description="Disordered" evidence="1">
    <location>
        <begin position="197"/>
        <end position="307"/>
    </location>
</feature>
<feature type="compositionally biased region" description="Low complexity" evidence="1">
    <location>
        <begin position="115"/>
        <end position="128"/>
    </location>
</feature>
<name>A0A6J4L9S6_9ACTN</name>
<feature type="compositionally biased region" description="Low complexity" evidence="1">
    <location>
        <begin position="282"/>
        <end position="294"/>
    </location>
</feature>
<evidence type="ECO:0000256" key="1">
    <source>
        <dbReference type="SAM" id="MobiDB-lite"/>
    </source>
</evidence>
<accession>A0A6J4L9S6</accession>
<feature type="compositionally biased region" description="Basic and acidic residues" evidence="1">
    <location>
        <begin position="239"/>
        <end position="249"/>
    </location>
</feature>
<feature type="compositionally biased region" description="Basic residues" evidence="1">
    <location>
        <begin position="85"/>
        <end position="105"/>
    </location>
</feature>
<feature type="compositionally biased region" description="Basic residues" evidence="1">
    <location>
        <begin position="1"/>
        <end position="18"/>
    </location>
</feature>
<dbReference type="EMBL" id="CADCUG010000047">
    <property type="protein sequence ID" value="CAA9327708.1"/>
    <property type="molecule type" value="Genomic_DNA"/>
</dbReference>
<sequence length="307" mass="32907">DHSRTRPRGAHRPGRRDHRAGLGLGVRRHPGRGGGPLARRPRARAVADRRHGARCAPRRAWMGRARPPGVDAPGGLRRRLVRHLQRRAQRRRAAPRRRHHRHARQHRPDPHRGAGRAAPGRGLPAVAGRGRRRRLRGRAADRQRHPGCGRRPGGCAAVRRRRGHLCHRGGRAEAAAAPAPRPPGHLPRLCHRRGLLPAVGRRPGRGPAHRSGGIGGRHGLPRGGADGAGVQHVGLRAAPDGRRAARGDHLPGAAAGDPARLAVPGRGAARAGRRRWRGVPRGRGAVAAGRWAPGGDPGGRAARRGRL</sequence>
<proteinExistence type="predicted"/>
<organism evidence="2">
    <name type="scientific">uncultured Nocardioidaceae bacterium</name>
    <dbReference type="NCBI Taxonomy" id="253824"/>
    <lineage>
        <taxon>Bacteria</taxon>
        <taxon>Bacillati</taxon>
        <taxon>Actinomycetota</taxon>
        <taxon>Actinomycetes</taxon>
        <taxon>Propionibacteriales</taxon>
        <taxon>Nocardioidaceae</taxon>
        <taxon>environmental samples</taxon>
    </lineage>
</organism>